<protein>
    <submittedName>
        <fullName evidence="1">Uncharacterized protein</fullName>
    </submittedName>
</protein>
<accession>A0A926QUS9</accession>
<dbReference type="Proteomes" id="UP000621210">
    <property type="component" value="Unassembled WGS sequence"/>
</dbReference>
<dbReference type="AlphaFoldDB" id="A0A926QUS9"/>
<keyword evidence="2" id="KW-1185">Reference proteome</keyword>
<evidence type="ECO:0000313" key="2">
    <source>
        <dbReference type="Proteomes" id="UP000621210"/>
    </source>
</evidence>
<reference evidence="1" key="1">
    <citation type="submission" date="2020-09" db="EMBL/GenBank/DDBJ databases">
        <title>Streptomyces grisecoloratus sp. nov., isolated from cotton soil.</title>
        <authorList>
            <person name="Xing L."/>
        </authorList>
    </citation>
    <scope>NUCLEOTIDE SEQUENCE</scope>
    <source>
        <strain evidence="1">TRM S81-3</strain>
    </source>
</reference>
<dbReference type="EMBL" id="JACVQF010000235">
    <property type="protein sequence ID" value="MBD0424508.1"/>
    <property type="molecule type" value="Genomic_DNA"/>
</dbReference>
<sequence>MLSQLQDVDPAVCTDVLRVLDCIVRELPAHWRRRRGVPQLMAFLDGPTHVRMERITFRELHRFGHLDEFSRWASAVPAAKAAEHGCAALVHGDRIHARIFRIGPFGSAWHRPDVRVDVRFGHREQRLMPTFSLPFDVKGRLFPRLVFREWIADNIARAREF</sequence>
<organism evidence="1 2">
    <name type="scientific">Streptomyces griseicoloratus</name>
    <dbReference type="NCBI Taxonomy" id="2752516"/>
    <lineage>
        <taxon>Bacteria</taxon>
        <taxon>Bacillati</taxon>
        <taxon>Actinomycetota</taxon>
        <taxon>Actinomycetes</taxon>
        <taxon>Kitasatosporales</taxon>
        <taxon>Streptomycetaceae</taxon>
        <taxon>Streptomyces</taxon>
    </lineage>
</organism>
<evidence type="ECO:0000313" key="1">
    <source>
        <dbReference type="EMBL" id="MBD0424508.1"/>
    </source>
</evidence>
<gene>
    <name evidence="1" type="ORF">H0H10_35995</name>
</gene>
<dbReference type="RefSeq" id="WP_188185402.1">
    <property type="nucleotide sequence ID" value="NZ_JACVQF010000235.1"/>
</dbReference>
<comment type="caution">
    <text evidence="1">The sequence shown here is derived from an EMBL/GenBank/DDBJ whole genome shotgun (WGS) entry which is preliminary data.</text>
</comment>
<name>A0A926QUS9_9ACTN</name>
<reference evidence="1" key="2">
    <citation type="submission" date="2020-09" db="EMBL/GenBank/DDBJ databases">
        <authorList>
            <person name="Luo X."/>
        </authorList>
    </citation>
    <scope>NUCLEOTIDE SEQUENCE</scope>
    <source>
        <strain evidence="1">TRM S81-3</strain>
    </source>
</reference>
<proteinExistence type="predicted"/>